<dbReference type="InterPro" id="IPR017871">
    <property type="entry name" value="ABC_transporter-like_CS"/>
</dbReference>
<name>A0A8A7KII1_9FIRM</name>
<dbReference type="InterPro" id="IPR003439">
    <property type="entry name" value="ABC_transporter-like_ATP-bd"/>
</dbReference>
<dbReference type="AlphaFoldDB" id="A0A8A7KII1"/>
<dbReference type="PROSITE" id="PS00211">
    <property type="entry name" value="ABC_TRANSPORTER_1"/>
    <property type="match status" value="1"/>
</dbReference>
<reference evidence="6" key="1">
    <citation type="submission" date="2019-12" db="EMBL/GenBank/DDBJ databases">
        <authorList>
            <person name="zhang j."/>
            <person name="sun C.M."/>
        </authorList>
    </citation>
    <scope>NUCLEOTIDE SEQUENCE</scope>
    <source>
        <strain evidence="6">NS-1</strain>
    </source>
</reference>
<dbReference type="Pfam" id="PF00005">
    <property type="entry name" value="ABC_tran"/>
    <property type="match status" value="1"/>
</dbReference>
<proteinExistence type="predicted"/>
<gene>
    <name evidence="6" type="ORF">GM661_16210</name>
</gene>
<keyword evidence="3 6" id="KW-0067">ATP-binding</keyword>
<dbReference type="KEGG" id="ifn:GM661_16210"/>
<evidence type="ECO:0000256" key="2">
    <source>
        <dbReference type="ARBA" id="ARBA00022741"/>
    </source>
</evidence>
<dbReference type="PROSITE" id="PS50893">
    <property type="entry name" value="ABC_TRANSPORTER_2"/>
    <property type="match status" value="1"/>
</dbReference>
<evidence type="ECO:0000313" key="7">
    <source>
        <dbReference type="Proteomes" id="UP000665020"/>
    </source>
</evidence>
<evidence type="ECO:0000256" key="1">
    <source>
        <dbReference type="ARBA" id="ARBA00022448"/>
    </source>
</evidence>
<keyword evidence="4" id="KW-1278">Translocase</keyword>
<keyword evidence="7" id="KW-1185">Reference proteome</keyword>
<dbReference type="CDD" id="cd03214">
    <property type="entry name" value="ABC_Iron-Siderophores_B12_Hemin"/>
    <property type="match status" value="1"/>
</dbReference>
<dbReference type="PANTHER" id="PTHR42794:SF1">
    <property type="entry name" value="HEMIN IMPORT ATP-BINDING PROTEIN HMUV"/>
    <property type="match status" value="1"/>
</dbReference>
<evidence type="ECO:0000259" key="5">
    <source>
        <dbReference type="PROSITE" id="PS50893"/>
    </source>
</evidence>
<dbReference type="RefSeq" id="WP_230867739.1">
    <property type="nucleotide sequence ID" value="NZ_CP046640.1"/>
</dbReference>
<evidence type="ECO:0000256" key="4">
    <source>
        <dbReference type="ARBA" id="ARBA00022967"/>
    </source>
</evidence>
<protein>
    <submittedName>
        <fullName evidence="6">ATP-binding cassette domain-containing protein</fullName>
    </submittedName>
</protein>
<dbReference type="InterPro" id="IPR027417">
    <property type="entry name" value="P-loop_NTPase"/>
</dbReference>
<dbReference type="EMBL" id="CP046640">
    <property type="protein sequence ID" value="QTL99389.1"/>
    <property type="molecule type" value="Genomic_DNA"/>
</dbReference>
<sequence>MIKIEGLHFSYGDKRVLKEINLYLTRGDFIGIIGPNGSGKSTFLKTLSGYLPADKGVIYLDNYLLNKVSNEDLARIMAVVPQDTNVDYNFKVYDLIMMGRRPYQNRWGMVSEQDREIVSEVMEMTDTQGFSQENINKLSGGERQRVIIARALAQEPDILLLDEPTASLDINYQGEIFDLLAKLNRYRGITIILVSHDLNLSGQYCDRLILLKDGQVYKTGIPTEVLRSETIAEVYQSDVIIEENPFTGKPYLIMVPGGSKKKQWGKRSTITENTPKIHLICGGGSGRKMFSLLHNKGFQLSCGVLNIGDSDWETARRLNLKIAESPPFNPISKQSLEYNRQLMTEADIILLAETPFGHGNLDNLKLLLDLSDKTIILKGGRKFQERDFTGGEATLLWQELKRRPGCYLKNKTADILQLIEDLIKI</sequence>
<evidence type="ECO:0000256" key="3">
    <source>
        <dbReference type="ARBA" id="ARBA00022840"/>
    </source>
</evidence>
<keyword evidence="1" id="KW-0813">Transport</keyword>
<accession>A0A8A7KII1</accession>
<dbReference type="Proteomes" id="UP000665020">
    <property type="component" value="Chromosome"/>
</dbReference>
<keyword evidence="2" id="KW-0547">Nucleotide-binding</keyword>
<dbReference type="PANTHER" id="PTHR42794">
    <property type="entry name" value="HEMIN IMPORT ATP-BINDING PROTEIN HMUV"/>
    <property type="match status" value="1"/>
</dbReference>
<dbReference type="SUPFAM" id="SSF52540">
    <property type="entry name" value="P-loop containing nucleoside triphosphate hydrolases"/>
    <property type="match status" value="1"/>
</dbReference>
<dbReference type="InterPro" id="IPR003593">
    <property type="entry name" value="AAA+_ATPase"/>
</dbReference>
<evidence type="ECO:0000313" key="6">
    <source>
        <dbReference type="EMBL" id="QTL99389.1"/>
    </source>
</evidence>
<dbReference type="Gene3D" id="3.40.50.300">
    <property type="entry name" value="P-loop containing nucleotide triphosphate hydrolases"/>
    <property type="match status" value="1"/>
</dbReference>
<feature type="domain" description="ABC transporter" evidence="5">
    <location>
        <begin position="2"/>
        <end position="238"/>
    </location>
</feature>
<dbReference type="SMART" id="SM00382">
    <property type="entry name" value="AAA"/>
    <property type="match status" value="1"/>
</dbReference>
<dbReference type="GO" id="GO:0016887">
    <property type="term" value="F:ATP hydrolysis activity"/>
    <property type="evidence" value="ECO:0007669"/>
    <property type="project" value="InterPro"/>
</dbReference>
<dbReference type="FunFam" id="3.40.50.300:FF:000134">
    <property type="entry name" value="Iron-enterobactin ABC transporter ATP-binding protein"/>
    <property type="match status" value="1"/>
</dbReference>
<organism evidence="6 7">
    <name type="scientific">Iocasia fonsfrigidae</name>
    <dbReference type="NCBI Taxonomy" id="2682810"/>
    <lineage>
        <taxon>Bacteria</taxon>
        <taxon>Bacillati</taxon>
        <taxon>Bacillota</taxon>
        <taxon>Clostridia</taxon>
        <taxon>Halanaerobiales</taxon>
        <taxon>Halanaerobiaceae</taxon>
        <taxon>Iocasia</taxon>
    </lineage>
</organism>
<dbReference type="GO" id="GO:0005524">
    <property type="term" value="F:ATP binding"/>
    <property type="evidence" value="ECO:0007669"/>
    <property type="project" value="UniProtKB-KW"/>
</dbReference>